<sequence>MNEEWWPDHVQYPRFTADLYDLTKALDPTRPVNDASGGCHIKTDIWTVHSYEQDPEVLKNALYKDGGFFQTPNNPQGVPSANVGFNGLAVNSPYPFPKYEGEMPYLIDEVGGIKWVEAKDKSNTDTSWGYSTPPATQEEFLQRLKGQIDAILSLKEYVWGYCYTQLTDVEQEQNGIFFYDRRPKFDLKLVSRIFSKTPRE</sequence>
<organism evidence="1 2">
    <name type="scientific">Bacteroides cellulosilyticus CL02T12C19</name>
    <dbReference type="NCBI Taxonomy" id="997874"/>
    <lineage>
        <taxon>Bacteria</taxon>
        <taxon>Pseudomonadati</taxon>
        <taxon>Bacteroidota</taxon>
        <taxon>Bacteroidia</taxon>
        <taxon>Bacteroidales</taxon>
        <taxon>Bacteroidaceae</taxon>
        <taxon>Bacteroides</taxon>
    </lineage>
</organism>
<dbReference type="RefSeq" id="WP_007219514.1">
    <property type="nucleotide sequence ID" value="NZ_JH724091.1"/>
</dbReference>
<dbReference type="AlphaFoldDB" id="I8V1Q7"/>
<comment type="caution">
    <text evidence="1">The sequence shown here is derived from an EMBL/GenBank/DDBJ whole genome shotgun (WGS) entry which is preliminary data.</text>
</comment>
<dbReference type="Gene3D" id="3.20.20.80">
    <property type="entry name" value="Glycosidases"/>
    <property type="match status" value="1"/>
</dbReference>
<dbReference type="InterPro" id="IPR017853">
    <property type="entry name" value="GH"/>
</dbReference>
<gene>
    <name evidence="1" type="ORF">HMPREF1062_05767</name>
</gene>
<keyword evidence="2" id="KW-1185">Reference proteome</keyword>
<protein>
    <submittedName>
        <fullName evidence="1">Uncharacterized protein</fullName>
    </submittedName>
</protein>
<dbReference type="Proteomes" id="UP000003741">
    <property type="component" value="Unassembled WGS sequence"/>
</dbReference>
<evidence type="ECO:0000313" key="2">
    <source>
        <dbReference type="Proteomes" id="UP000003741"/>
    </source>
</evidence>
<dbReference type="SUPFAM" id="SSF51445">
    <property type="entry name" value="(Trans)glycosidases"/>
    <property type="match status" value="1"/>
</dbReference>
<dbReference type="HOGENOM" id="CLU_1363903_0_0_10"/>
<evidence type="ECO:0000313" key="1">
    <source>
        <dbReference type="EMBL" id="EIY19202.1"/>
    </source>
</evidence>
<name>I8V1Q7_9BACE</name>
<dbReference type="PATRIC" id="fig|997874.3.peg.5929"/>
<reference evidence="1 2" key="1">
    <citation type="submission" date="2012-02" db="EMBL/GenBank/DDBJ databases">
        <title>The Genome Sequence of Bacteroides cellulosilyticus CL02T12C19.</title>
        <authorList>
            <consortium name="The Broad Institute Genome Sequencing Platform"/>
            <person name="Earl A."/>
            <person name="Ward D."/>
            <person name="Feldgarden M."/>
            <person name="Gevers D."/>
            <person name="Zitomersky N.L."/>
            <person name="Coyne M.J."/>
            <person name="Comstock L.E."/>
            <person name="Young S.K."/>
            <person name="Zeng Q."/>
            <person name="Gargeya S."/>
            <person name="Fitzgerald M."/>
            <person name="Haas B."/>
            <person name="Abouelleil A."/>
            <person name="Alvarado L."/>
            <person name="Arachchi H.M."/>
            <person name="Berlin A."/>
            <person name="Chapman S.B."/>
            <person name="Gearin G."/>
            <person name="Goldberg J."/>
            <person name="Griggs A."/>
            <person name="Gujja S."/>
            <person name="Hansen M."/>
            <person name="Heiman D."/>
            <person name="Howarth C."/>
            <person name="Larimer J."/>
            <person name="Lui A."/>
            <person name="MacDonald P.J.P."/>
            <person name="McCowen C."/>
            <person name="Montmayeur A."/>
            <person name="Murphy C."/>
            <person name="Neiman D."/>
            <person name="Pearson M."/>
            <person name="Priest M."/>
            <person name="Roberts A."/>
            <person name="Saif S."/>
            <person name="Shea T."/>
            <person name="Sisk P."/>
            <person name="Stolte C."/>
            <person name="Sykes S."/>
            <person name="Wortman J."/>
            <person name="Nusbaum C."/>
            <person name="Birren B."/>
        </authorList>
    </citation>
    <scope>NUCLEOTIDE SEQUENCE [LARGE SCALE GENOMIC DNA]</scope>
    <source>
        <strain evidence="1 2">CL02T12C19</strain>
    </source>
</reference>
<accession>I8V1Q7</accession>
<proteinExistence type="predicted"/>
<dbReference type="EMBL" id="AGXG01000135">
    <property type="protein sequence ID" value="EIY19202.1"/>
    <property type="molecule type" value="Genomic_DNA"/>
</dbReference>